<sequence>MNKAVGFIPAAFFVARLLAEKMGYRPKVCKASLMNILWNKPQVSTLLKTQSTN</sequence>
<dbReference type="AlphaFoldDB" id="I4MBI4"/>
<reference evidence="1 2" key="1">
    <citation type="journal article" date="2012" name="J. Bacteriol.">
        <title>Comparative Genomic Analyses of 17 Clinical Isolates of Gardnerella vaginalis Provide Evidence of Multiple Genetically Isolated Clades Consistent with Subspeciation into Genovars.</title>
        <authorList>
            <person name="Ahmed A."/>
            <person name="Earl J."/>
            <person name="Retchless A."/>
            <person name="Hillier S."/>
            <person name="Rabe L."/>
            <person name="Cherpes T."/>
            <person name="Powell E."/>
            <person name="Janto B."/>
            <person name="Eutsey R."/>
            <person name="Hiller N.L."/>
            <person name="Boissy R."/>
            <person name="Dahlgreen M."/>
            <person name="Hall B."/>
            <person name="Costerton J."/>
            <person name="Post J.C."/>
            <person name="Hu F."/>
            <person name="Ehrlich G."/>
        </authorList>
    </citation>
    <scope>NUCLEOTIDE SEQUENCE [LARGE SCALE GENOMIC DNA]</scope>
    <source>
        <strain evidence="1 2">00703Dmash</strain>
    </source>
</reference>
<name>I4MBI4_9BIFI</name>
<proteinExistence type="predicted"/>
<evidence type="ECO:0000313" key="1">
    <source>
        <dbReference type="EMBL" id="EIK86574.1"/>
    </source>
</evidence>
<organism evidence="1 2">
    <name type="scientific">Gardnerella greenwoodii 00703Dmash</name>
    <dbReference type="NCBI Taxonomy" id="698960"/>
    <lineage>
        <taxon>Bacteria</taxon>
        <taxon>Bacillati</taxon>
        <taxon>Actinomycetota</taxon>
        <taxon>Actinomycetes</taxon>
        <taxon>Bifidobacteriales</taxon>
        <taxon>Bifidobacteriaceae</taxon>
        <taxon>Gardnerella</taxon>
        <taxon>Gardnerella greenwoodii</taxon>
    </lineage>
</organism>
<comment type="caution">
    <text evidence="1">The sequence shown here is derived from an EMBL/GenBank/DDBJ whole genome shotgun (WGS) entry which is preliminary data.</text>
</comment>
<evidence type="ECO:0000313" key="2">
    <source>
        <dbReference type="Proteomes" id="UP000033074"/>
    </source>
</evidence>
<dbReference type="EMBL" id="ADEV01000004">
    <property type="protein sequence ID" value="EIK86574.1"/>
    <property type="molecule type" value="Genomic_DNA"/>
</dbReference>
<dbReference type="Proteomes" id="UP000033074">
    <property type="component" value="Unassembled WGS sequence"/>
</dbReference>
<protein>
    <submittedName>
        <fullName evidence="1">Uncharacterized protein</fullName>
    </submittedName>
</protein>
<gene>
    <name evidence="1" type="ORF">CGSMWGv00703Dmash_01670</name>
</gene>
<accession>I4MBI4</accession>